<reference evidence="19 24" key="6">
    <citation type="submission" date="2018-11" db="EMBL/GenBank/DDBJ databases">
        <title>Enterobacteriaceae from Patient.</title>
        <authorList>
            <person name="Shen C."/>
            <person name="Yang Y."/>
            <person name="Tian G."/>
        </authorList>
    </citation>
    <scope>NUCLEOTIDE SEQUENCE [LARGE SCALE GENOMIC DNA]</scope>
    <source>
        <strain evidence="19 24">GBGD28</strain>
    </source>
</reference>
<dbReference type="Proteomes" id="UP000472856">
    <property type="component" value="Unassembled WGS sequence"/>
</dbReference>
<dbReference type="Proteomes" id="UP000253687">
    <property type="component" value="Unassembled WGS sequence"/>
</dbReference>
<evidence type="ECO:0000313" key="7">
    <source>
        <dbReference type="EMBL" id="MDW9349743.1"/>
    </source>
</evidence>
<dbReference type="Proteomes" id="UP001271591">
    <property type="component" value="Unassembled WGS sequence"/>
</dbReference>
<dbReference type="SMR" id="A0A061KAG8"/>
<evidence type="ECO:0000313" key="31">
    <source>
        <dbReference type="Proteomes" id="UP000514715"/>
    </source>
</evidence>
<dbReference type="EMBL" id="AASFZR010000087">
    <property type="protein sequence ID" value="EFB4534768.1"/>
    <property type="molecule type" value="Genomic_DNA"/>
</dbReference>
<dbReference type="SMART" id="SM01101">
    <property type="entry name" value="CRISPR_assoc"/>
    <property type="match status" value="1"/>
</dbReference>
<dbReference type="EMBL" id="JABUPU010000002">
    <property type="protein sequence ID" value="NYP83985.1"/>
    <property type="molecule type" value="Genomic_DNA"/>
</dbReference>
<dbReference type="EMBL" id="WUIG01000060">
    <property type="protein sequence ID" value="MXJ08122.1"/>
    <property type="molecule type" value="Genomic_DNA"/>
</dbReference>
<accession>A0A061KAG8</accession>
<reference evidence="16 22" key="2">
    <citation type="submission" date="2017-01" db="EMBL/GenBank/DDBJ databases">
        <title>Draft genome sequence of an E. coli strain isolated from human, in Amazon, Brazil.</title>
        <authorList>
            <person name="Moura Q."/>
            <person name="Fernandes M.R."/>
            <person name="Cerdeira L."/>
            <person name="Vianello M."/>
            <person name="Souza T.A."/>
            <person name="Ienne S."/>
            <person name="Lincopan N."/>
        </authorList>
    </citation>
    <scope>NUCLEOTIDE SEQUENCE [LARGE SCALE GENOMIC DNA]</scope>
    <source>
        <strain evidence="16 22">ICBEcBL-II-13</strain>
    </source>
</reference>
<reference evidence="18 23" key="4">
    <citation type="submission" date="2018-07" db="EMBL/GenBank/DDBJ databases">
        <title>Whole Genome Sequence Analysis of Avian Pathogenic E. coli - An Australian Perspective.</title>
        <authorList>
            <person name="Cummins M.L."/>
            <person name="Reid C.J."/>
            <person name="Roy Chowdhury P."/>
            <person name="Bushell R."/>
            <person name="Esbert N."/>
            <person name="Tivendale K.A."/>
            <person name="Noormohammadi A.H."/>
            <person name="Islam S."/>
            <person name="Marenda M.S."/>
            <person name="Browning G.F."/>
            <person name="Markham P.F."/>
            <person name="Djordjevic S.P."/>
        </authorList>
    </citation>
    <scope>NUCLEOTIDE SEQUENCE [LARGE SCALE GENOMIC DNA]</scope>
    <source>
        <strain evidence="18 23">AVC211</strain>
    </source>
</reference>
<dbReference type="Proteomes" id="UP000436482">
    <property type="component" value="Unassembled WGS sequence"/>
</dbReference>
<dbReference type="NCBIfam" id="TIGR01907">
    <property type="entry name" value="casE_Cse3"/>
    <property type="match status" value="1"/>
</dbReference>
<dbReference type="EMBL" id="DABGZR010000004">
    <property type="protein sequence ID" value="HAJ0995115.1"/>
    <property type="molecule type" value="Genomic_DNA"/>
</dbReference>
<evidence type="ECO:0000313" key="19">
    <source>
        <dbReference type="EMBL" id="RRD77152.1"/>
    </source>
</evidence>
<dbReference type="EMBL" id="CP122634">
    <property type="protein sequence ID" value="WHI02979.1"/>
    <property type="molecule type" value="Genomic_DNA"/>
</dbReference>
<name>A0A061KAG8_ECOLX</name>
<reference evidence="1 34" key="5">
    <citation type="submission" date="2018-08" db="EMBL/GenBank/DDBJ databases">
        <authorList>
            <consortium name="NARMS: The National Antimicrobial Resistance Monitoring System"/>
        </authorList>
    </citation>
    <scope>NUCLEOTIDE SEQUENCE [LARGE SCALE GENOMIC DNA]</scope>
    <source>
        <strain evidence="1 34">FSIS11706358</strain>
    </source>
</reference>
<dbReference type="Proteomes" id="UP000517067">
    <property type="component" value="Unassembled WGS sequence"/>
</dbReference>
<reference evidence="2 33" key="10">
    <citation type="submission" date="2019-12" db="EMBL/GenBank/DDBJ databases">
        <authorList>
            <consortium name="GenomeTrakr network: Whole genome sequencing for foodborne pathogen traceback"/>
        </authorList>
    </citation>
    <scope>NUCLEOTIDE SEQUENCE [LARGE SCALE GENOMIC DNA]</scope>
    <source>
        <strain evidence="3">NC_STEC178</strain>
        <strain evidence="2 33">PSU-2243</strain>
    </source>
</reference>
<reference evidence="26 28" key="9">
    <citation type="submission" date="2019-12" db="EMBL/GenBank/DDBJ databases">
        <title>Enteriobacteria Tanzani isolates_8377-8380.</title>
        <authorList>
            <person name="Subbiah M."/>
            <person name="Call D."/>
        </authorList>
    </citation>
    <scope>NUCLEOTIDE SEQUENCE [LARGE SCALE GENOMIC DNA]</scope>
    <source>
        <strain evidence="10 30">8378wC7</strain>
        <strain evidence="8 28">8379wE2</strain>
        <strain evidence="9 26">8379wE6</strain>
    </source>
</reference>
<evidence type="ECO:0000313" key="6">
    <source>
        <dbReference type="EMBL" id="KAB0127244.1"/>
    </source>
</evidence>
<dbReference type="EMBL" id="JABUPJ010000017">
    <property type="protein sequence ID" value="NYQ39878.1"/>
    <property type="molecule type" value="Genomic_DNA"/>
</dbReference>
<reference evidence="6 25" key="7">
    <citation type="submission" date="2019-03" db="EMBL/GenBank/DDBJ databases">
        <title>Whole Genome Sequencing of Shiga-Toxin Escherichia coli Strains from Nebraska.</title>
        <authorList>
            <person name="Abdalhamid B."/>
            <person name="Mccutchen E.L."/>
            <person name="Bouska A.C."/>
            <person name="Hinrichs S.H."/>
            <person name="Iwen P.C."/>
        </authorList>
    </citation>
    <scope>NUCLEOTIDE SEQUENCE [LARGE SCALE GENOMIC DNA]</scope>
    <source>
        <strain evidence="6 25">STEC_170836</strain>
    </source>
</reference>
<evidence type="ECO:0000313" key="3">
    <source>
        <dbReference type="EMBL" id="EGD0647747.1"/>
    </source>
</evidence>
<dbReference type="Proteomes" id="UP000542214">
    <property type="component" value="Unassembled WGS sequence"/>
</dbReference>
<evidence type="ECO:0000313" key="33">
    <source>
        <dbReference type="Proteomes" id="UP000531813"/>
    </source>
</evidence>
<organism evidence="2 33">
    <name type="scientific">Escherichia coli</name>
    <dbReference type="NCBI Taxonomy" id="562"/>
    <lineage>
        <taxon>Bacteria</taxon>
        <taxon>Pseudomonadati</taxon>
        <taxon>Pseudomonadota</taxon>
        <taxon>Gammaproteobacteria</taxon>
        <taxon>Enterobacterales</taxon>
        <taxon>Enterobacteriaceae</taxon>
        <taxon>Escherichia</taxon>
    </lineage>
</organism>
<dbReference type="FunFam" id="3.30.70.1210:FF:000001">
    <property type="entry name" value="CRISPR system Cascade subunit CasE"/>
    <property type="match status" value="1"/>
</dbReference>
<evidence type="ECO:0000313" key="10">
    <source>
        <dbReference type="EMBL" id="MWT85462.1"/>
    </source>
</evidence>
<dbReference type="Proteomes" id="UP000514715">
    <property type="component" value="Chromosome"/>
</dbReference>
<evidence type="ECO:0000313" key="28">
    <source>
        <dbReference type="Proteomes" id="UP000460875"/>
    </source>
</evidence>
<dbReference type="InterPro" id="IPR010179">
    <property type="entry name" value="CRISPR-assoc_prot_Cse3"/>
</dbReference>
<protein>
    <submittedName>
        <fullName evidence="2">Type I-E CRISPR-associated protein Cas6/Cse3/CasE</fullName>
    </submittedName>
</protein>
<reference evidence="17 31" key="14">
    <citation type="submission" date="2020-06" db="EMBL/GenBank/DDBJ databases">
        <title>REHAB project genomes.</title>
        <authorList>
            <person name="Shaw L.P."/>
        </authorList>
    </citation>
    <scope>NUCLEOTIDE SEQUENCE [LARGE SCALE GENOMIC DNA]</scope>
    <source>
        <strain evidence="17 31">RHB07-C04</strain>
    </source>
</reference>
<dbReference type="EMBL" id="MTPS01000380">
    <property type="protein sequence ID" value="ONG32050.1"/>
    <property type="molecule type" value="Genomic_DNA"/>
</dbReference>
<evidence type="ECO:0000313" key="26">
    <source>
        <dbReference type="Proteomes" id="UP000436482"/>
    </source>
</evidence>
<evidence type="ECO:0000313" key="9">
    <source>
        <dbReference type="EMBL" id="MWR88550.1"/>
    </source>
</evidence>
<evidence type="ECO:0000313" key="4">
    <source>
        <dbReference type="EMBL" id="HAI2142334.1"/>
    </source>
</evidence>
<evidence type="ECO:0000313" key="16">
    <source>
        <dbReference type="EMBL" id="ONG32050.1"/>
    </source>
</evidence>
<dbReference type="Proteomes" id="UP001179946">
    <property type="component" value="Chromosome"/>
</dbReference>
<dbReference type="Proteomes" id="UP000271008">
    <property type="component" value="Unassembled WGS sequence"/>
</dbReference>
<evidence type="ECO:0000313" key="24">
    <source>
        <dbReference type="Proteomes" id="UP000271008"/>
    </source>
</evidence>
<dbReference type="OMA" id="TRPFAPM"/>
<gene>
    <name evidence="2" type="primary">cas6e</name>
    <name evidence="3" type="ORF">B6R31_001393</name>
    <name evidence="15" type="ORF">BK383_11550</name>
    <name evidence="16" type="ORF">BXT93_21140</name>
    <name evidence="1" type="ORF">C0P57_004105</name>
    <name evidence="18" type="ORF">DTL43_09230</name>
    <name evidence="19" type="ORF">EIA08_07150</name>
    <name evidence="6" type="ORF">F7F11_01235</name>
    <name evidence="14" type="ORF">G4A38_14930</name>
    <name evidence="13" type="ORF">G4A47_01860</name>
    <name evidence="12" type="ORF">G5603_07010</name>
    <name evidence="2" type="ORF">GOP25_06520</name>
    <name evidence="10" type="ORF">GP954_09890</name>
    <name evidence="8" type="ORF">GP975_13815</name>
    <name evidence="9" type="ORF">GP979_09540</name>
    <name evidence="11" type="ORF">GRW24_06485</name>
    <name evidence="4" type="ORF">HI055_002679</name>
    <name evidence="5" type="ORF">HL601_05760</name>
    <name evidence="17" type="ORF">HVW04_21395</name>
    <name evidence="20" type="ORF">QDW62_05330</name>
    <name evidence="7" type="ORF">R8G00_08940</name>
</gene>
<evidence type="ECO:0000313" key="1">
    <source>
        <dbReference type="EMBL" id="EFB4534768.1"/>
    </source>
</evidence>
<dbReference type="SUPFAM" id="SSF117987">
    <property type="entry name" value="CRISPR-associated protein"/>
    <property type="match status" value="2"/>
</dbReference>
<dbReference type="EMBL" id="WTQQ01000098">
    <property type="protein sequence ID" value="MWR88550.1"/>
    <property type="molecule type" value="Genomic_DNA"/>
</dbReference>
<dbReference type="EMBL" id="WTRN01000123">
    <property type="protein sequence ID" value="MWT85462.1"/>
    <property type="molecule type" value="Genomic_DNA"/>
</dbReference>
<reference evidence="15 21" key="1">
    <citation type="submission" date="2016-10" db="EMBL/GenBank/DDBJ databases">
        <title>Comprehensive resistome analysis reveals the prevalence of NDM and MCR-1 in Chinese poultry production.</title>
        <authorList>
            <person name="Wang Y."/>
            <person name="Zhang R."/>
            <person name="Li J."/>
            <person name="Wu Z."/>
            <person name="Wenjuan Y."/>
            <person name="Schwarz S."/>
            <person name="Tyrrell J."/>
            <person name="Zheng Y."/>
            <person name="Wang S."/>
            <person name="Shen Z."/>
            <person name="Liu Z."/>
            <person name="Lei L."/>
            <person name="Li M."/>
            <person name="Zhang Q."/>
            <person name="Wu C."/>
            <person name="Zhang Q."/>
            <person name="Wu Y."/>
            <person name="Walsh T."/>
            <person name="Shen J."/>
        </authorList>
    </citation>
    <scope>NUCLEOTIDE SEQUENCE [LARGE SCALE GENOMIC DNA]</scope>
    <source>
        <strain evidence="15 21">570</strain>
    </source>
</reference>
<evidence type="ECO:0000313" key="21">
    <source>
        <dbReference type="Proteomes" id="UP000184277"/>
    </source>
</evidence>
<reference evidence="13 32" key="11">
    <citation type="journal article" date="2020" name="J. Appl. Microbiol.">
        <title>Genetic characterization of Shigatoxigenic and enteropathogenic Escherichia coli O80:H2 from diarrheic and septicemic calves and relatedness to human Shigatoxigenic E. coli O80:H2.</title>
        <authorList>
            <person name="Habets A."/>
            <person name="Crombe F."/>
            <person name="Nakamura K."/>
            <person name="Guerin V."/>
            <person name="De Rauw K."/>
            <person name="Pierard D."/>
            <person name="Saulmont M."/>
            <person name="Hayashi T."/>
            <person name="Mainil J.G."/>
            <person name="Thiry D."/>
        </authorList>
    </citation>
    <scope>NUCLEOTIDE SEQUENCE [LARGE SCALE GENOMIC DNA]</scope>
    <source>
        <strain evidence="14">EH3306</strain>
        <strain evidence="13 32">EH3307</strain>
    </source>
</reference>
<dbReference type="Proteomes" id="UP000540485">
    <property type="component" value="Unassembled WGS sequence"/>
</dbReference>
<evidence type="ECO:0000313" key="30">
    <source>
        <dbReference type="Proteomes" id="UP000480485"/>
    </source>
</evidence>
<dbReference type="Proteomes" id="UP000327073">
    <property type="component" value="Unassembled WGS sequence"/>
</dbReference>
<evidence type="ECO:0000313" key="34">
    <source>
        <dbReference type="Proteomes" id="UP000542214"/>
    </source>
</evidence>
<dbReference type="EMBL" id="JAAJRI010000003">
    <property type="protein sequence ID" value="NGE87937.1"/>
    <property type="molecule type" value="Genomic_DNA"/>
</dbReference>
<reference evidence="20" key="15">
    <citation type="journal article" date="2023" name="Front. Microbiol.">
        <title>Virotyping and genetic antimicrobial susceptibility testing of porcine ETEC/STEC strains and associated plasmid types.</title>
        <authorList>
            <person name="Vereecke N."/>
            <person name="Van Hoorde S."/>
            <person name="Sperling D."/>
            <person name="Theuns S."/>
            <person name="Devriendt B."/>
            <person name="Cox E."/>
        </authorList>
    </citation>
    <scope>NUCLEOTIDE SEQUENCE</scope>
    <source>
        <strain evidence="20">ETEC4085</strain>
    </source>
</reference>
<evidence type="ECO:0000313" key="5">
    <source>
        <dbReference type="EMBL" id="HAJ0995115.1"/>
    </source>
</evidence>
<dbReference type="RefSeq" id="WP_000281399.1">
    <property type="nucleotide sequence ID" value="NZ_AP022098.1"/>
</dbReference>
<evidence type="ECO:0000313" key="23">
    <source>
        <dbReference type="Proteomes" id="UP000253687"/>
    </source>
</evidence>
<dbReference type="EMBL" id="JAWPMK010000001">
    <property type="protein sequence ID" value="MDW9349743.1"/>
    <property type="molecule type" value="Genomic_DNA"/>
</dbReference>
<evidence type="ECO:0000313" key="29">
    <source>
        <dbReference type="Proteomes" id="UP000472856"/>
    </source>
</evidence>
<dbReference type="EMBL" id="RQTU01000004">
    <property type="protein sequence ID" value="RRD77152.1"/>
    <property type="molecule type" value="Genomic_DNA"/>
</dbReference>
<evidence type="ECO:0000313" key="32">
    <source>
        <dbReference type="Proteomes" id="UP000517067"/>
    </source>
</evidence>
<evidence type="ECO:0000313" key="25">
    <source>
        <dbReference type="Proteomes" id="UP000327073"/>
    </source>
</evidence>
<evidence type="ECO:0000313" key="17">
    <source>
        <dbReference type="EMBL" id="QMP47258.1"/>
    </source>
</evidence>
<dbReference type="EMBL" id="QOGZ01000008">
    <property type="protein sequence ID" value="RDA40147.1"/>
    <property type="molecule type" value="Genomic_DNA"/>
</dbReference>
<dbReference type="EMBL" id="AAVQAW010000004">
    <property type="protein sequence ID" value="EGD0647747.1"/>
    <property type="molecule type" value="Genomic_DNA"/>
</dbReference>
<dbReference type="EMBL" id="VZEL01000001">
    <property type="protein sequence ID" value="KAB0127244.1"/>
    <property type="molecule type" value="Genomic_DNA"/>
</dbReference>
<evidence type="ECO:0000313" key="14">
    <source>
        <dbReference type="EMBL" id="NYQ39878.1"/>
    </source>
</evidence>
<evidence type="ECO:0000313" key="15">
    <source>
        <dbReference type="EMBL" id="OJR54704.1"/>
    </source>
</evidence>
<dbReference type="AlphaFoldDB" id="A0A061KAG8"/>
<dbReference type="CDD" id="cd09664">
    <property type="entry name" value="Cas6_I-E"/>
    <property type="match status" value="1"/>
</dbReference>
<dbReference type="EMBL" id="DABDSA010000014">
    <property type="protein sequence ID" value="HAI2142334.1"/>
    <property type="molecule type" value="Genomic_DNA"/>
</dbReference>
<reference evidence="4" key="3">
    <citation type="journal article" date="2018" name="Genome Biol.">
        <title>SKESA: strategic k-mer extension for scrupulous assemblies.</title>
        <authorList>
            <person name="Souvorov A."/>
            <person name="Agarwala R."/>
            <person name="Lipman D.J."/>
        </authorList>
    </citation>
    <scope>NUCLEOTIDE SEQUENCE [LARGE SCALE GENOMIC DNA]</scope>
    <source>
        <strain evidence="4">BCW_4213</strain>
        <strain evidence="5">EC00605</strain>
    </source>
</reference>
<dbReference type="Proteomes" id="UP000460875">
    <property type="component" value="Unassembled WGS sequence"/>
</dbReference>
<dbReference type="Proteomes" id="UP000447081">
    <property type="component" value="Unassembled WGS sequence"/>
</dbReference>
<evidence type="ECO:0000313" key="20">
    <source>
        <dbReference type="EMBL" id="WHI02979.1"/>
    </source>
</evidence>
<evidence type="ECO:0000313" key="22">
    <source>
        <dbReference type="Proteomes" id="UP000188967"/>
    </source>
</evidence>
<dbReference type="Proteomes" id="UP000531813">
    <property type="component" value="Unassembled WGS sequence"/>
</dbReference>
<evidence type="ECO:0000313" key="13">
    <source>
        <dbReference type="EMBL" id="NYP83985.1"/>
    </source>
</evidence>
<reference evidence="11 27" key="8">
    <citation type="submission" date="2019-12" db="EMBL/GenBank/DDBJ databases">
        <title>Enteriobacteria Tanzani isolates_10434.</title>
        <authorList>
            <person name="Subbiah M."/>
            <person name="Call D."/>
        </authorList>
    </citation>
    <scope>NUCLEOTIDE SEQUENCE [LARGE SCALE GENOMIC DNA]</scope>
    <source>
        <strain evidence="11 27">10434wG3</strain>
    </source>
</reference>
<dbReference type="Proteomes" id="UP000852798">
    <property type="component" value="Unassembled WGS sequence"/>
</dbReference>
<dbReference type="Gene3D" id="3.30.70.1200">
    <property type="entry name" value="Crispr-associated protein, domain 1"/>
    <property type="match status" value="1"/>
</dbReference>
<dbReference type="EMBL" id="MOKI01000024">
    <property type="protein sequence ID" value="OJR54704.1"/>
    <property type="molecule type" value="Genomic_DNA"/>
</dbReference>
<reference evidence="7" key="16">
    <citation type="submission" date="2023-10" db="EMBL/GenBank/DDBJ databases">
        <title>Draft Genome Sequence of a Shiga toxin-producing Escherichia coli strain from deer meat showing an IS-element integration in the B-subunit of the Shiga toxin Stx2b gene.</title>
        <authorList>
            <person name="Projahn M."/>
            <person name="Borowiak M."/>
        </authorList>
    </citation>
    <scope>NUCLEOTIDE SEQUENCE</scope>
    <source>
        <strain evidence="7">BfR-EC-18960</strain>
    </source>
</reference>
<dbReference type="Pfam" id="PF08798">
    <property type="entry name" value="CRISPR_assoc"/>
    <property type="match status" value="1"/>
</dbReference>
<evidence type="ECO:0000313" key="8">
    <source>
        <dbReference type="EMBL" id="MWR39120.1"/>
    </source>
</evidence>
<evidence type="ECO:0000313" key="18">
    <source>
        <dbReference type="EMBL" id="RDA40147.1"/>
    </source>
</evidence>
<dbReference type="EMBL" id="AASWIS010000005">
    <property type="protein sequence ID" value="EFH5891893.1"/>
    <property type="molecule type" value="Genomic_DNA"/>
</dbReference>
<dbReference type="Proteomes" id="UP000480485">
    <property type="component" value="Unassembled WGS sequence"/>
</dbReference>
<reference evidence="4" key="13">
    <citation type="submission" date="2020-02" db="EMBL/GenBank/DDBJ databases">
        <authorList>
            <consortium name="NCBI Pathogen Detection Project"/>
        </authorList>
    </citation>
    <scope>NUCLEOTIDE SEQUENCE</scope>
    <source>
        <strain evidence="4">BCW_4213</strain>
        <strain evidence="5">EC00605</strain>
    </source>
</reference>
<dbReference type="Proteomes" id="UP000184277">
    <property type="component" value="Unassembled WGS sequence"/>
</dbReference>
<sequence length="199" mass="22293">MYLSKVIIARAWSRDLYQLHQGLWHLFPNRPDAARDFLFHVEKRNTPEGCHVLLQSAQMPVSTAVATVIKTKQVEFQLQVGVPLYFRLRANPIKTILDNQKRLDSKGNIKRCRVPLIKEAEQIAWLQRKLGNAARVEDVHPISERPQYFSGDGKSGKIQTVCFEGVITINDAPALIDLVQQGIGPAKSMGCGLLSLAPL</sequence>
<dbReference type="Gene3D" id="3.30.70.1210">
    <property type="entry name" value="Crispr-associated protein, domain 2"/>
    <property type="match status" value="1"/>
</dbReference>
<proteinExistence type="predicted"/>
<evidence type="ECO:0000313" key="12">
    <source>
        <dbReference type="EMBL" id="NGE87937.1"/>
    </source>
</evidence>
<dbReference type="Proteomes" id="UP000630371">
    <property type="component" value="Unassembled WGS sequence"/>
</dbReference>
<dbReference type="Proteomes" id="UP000188967">
    <property type="component" value="Unassembled WGS sequence"/>
</dbReference>
<evidence type="ECO:0000313" key="2">
    <source>
        <dbReference type="EMBL" id="EFH5891893.1"/>
    </source>
</evidence>
<reference evidence="12 29" key="12">
    <citation type="submission" date="2020-02" db="EMBL/GenBank/DDBJ databases">
        <title>WGS of Carbapenem-Resistant Enterobacteriaceae.</title>
        <authorList>
            <person name="Tokajian S."/>
            <person name="El Chaar M."/>
            <person name="El Khoury M."/>
        </authorList>
    </citation>
    <scope>NUCLEOTIDE SEQUENCE [LARGE SCALE GENOMIC DNA]</scope>
    <source>
        <strain evidence="12 29">ECM_75</strain>
    </source>
</reference>
<evidence type="ECO:0000313" key="27">
    <source>
        <dbReference type="Proteomes" id="UP000447081"/>
    </source>
</evidence>
<dbReference type="EMBL" id="WTQT01000285">
    <property type="protein sequence ID" value="MWR39120.1"/>
    <property type="molecule type" value="Genomic_DNA"/>
</dbReference>
<evidence type="ECO:0000313" key="11">
    <source>
        <dbReference type="EMBL" id="MXJ08122.1"/>
    </source>
</evidence>
<dbReference type="EMBL" id="CP057975">
    <property type="protein sequence ID" value="QMP47258.1"/>
    <property type="molecule type" value="Genomic_DNA"/>
</dbReference>